<dbReference type="InterPro" id="IPR013216">
    <property type="entry name" value="Methyltransf_11"/>
</dbReference>
<dbReference type="InterPro" id="IPR029063">
    <property type="entry name" value="SAM-dependent_MTases_sf"/>
</dbReference>
<dbReference type="AlphaFoldDB" id="A0A9W6Z394"/>
<dbReference type="SUPFAM" id="SSF53335">
    <property type="entry name" value="S-adenosyl-L-methionine-dependent methyltransferases"/>
    <property type="match status" value="1"/>
</dbReference>
<evidence type="ECO:0000259" key="1">
    <source>
        <dbReference type="Pfam" id="PF08241"/>
    </source>
</evidence>
<protein>
    <recommendedName>
        <fullName evidence="1">Methyltransferase type 11 domain-containing protein</fullName>
    </recommendedName>
</protein>
<dbReference type="Gene3D" id="3.40.50.150">
    <property type="entry name" value="Vaccinia Virus protein VP39"/>
    <property type="match status" value="1"/>
</dbReference>
<proteinExistence type="predicted"/>
<dbReference type="CDD" id="cd02440">
    <property type="entry name" value="AdoMet_MTases"/>
    <property type="match status" value="1"/>
</dbReference>
<organism evidence="2 3">
    <name type="scientific">Triparma retinervis</name>
    <dbReference type="NCBI Taxonomy" id="2557542"/>
    <lineage>
        <taxon>Eukaryota</taxon>
        <taxon>Sar</taxon>
        <taxon>Stramenopiles</taxon>
        <taxon>Ochrophyta</taxon>
        <taxon>Bolidophyceae</taxon>
        <taxon>Parmales</taxon>
        <taxon>Triparmaceae</taxon>
        <taxon>Triparma</taxon>
    </lineage>
</organism>
<dbReference type="PANTHER" id="PTHR42912">
    <property type="entry name" value="METHYLTRANSFERASE"/>
    <property type="match status" value="1"/>
</dbReference>
<dbReference type="Pfam" id="PF08241">
    <property type="entry name" value="Methyltransf_11"/>
    <property type="match status" value="1"/>
</dbReference>
<evidence type="ECO:0000313" key="2">
    <source>
        <dbReference type="EMBL" id="GMH46469.1"/>
    </source>
</evidence>
<dbReference type="Proteomes" id="UP001165082">
    <property type="component" value="Unassembled WGS sequence"/>
</dbReference>
<keyword evidence="3" id="KW-1185">Reference proteome</keyword>
<dbReference type="EMBL" id="BRXZ01001784">
    <property type="protein sequence ID" value="GMH46469.1"/>
    <property type="molecule type" value="Genomic_DNA"/>
</dbReference>
<name>A0A9W6Z394_9STRA</name>
<sequence length="220" mass="24603">MYDEKINMDEFVMGVKLLRWHLASMARGKVLEVASGTGRNLGYYNYGLEGGAIGGPVSWLAGLLGLRTEESVVTKLVLTDKSEEMVKTARDKVSTMGLKADVQIDVGDGSDLSRFADNSFDTVVDTFGLCSFDDPVKVLLEMQRVCKKDGGRILLIEHGRSNYWEWLNSVLDEGKDQHVEKWGCEWNRDIDKIVSDSGLLVDSRTKWHFGTTSVIHGRPR</sequence>
<gene>
    <name evidence="2" type="ORF">TrRE_jg8702</name>
</gene>
<comment type="caution">
    <text evidence="2">The sequence shown here is derived from an EMBL/GenBank/DDBJ whole genome shotgun (WGS) entry which is preliminary data.</text>
</comment>
<reference evidence="2" key="1">
    <citation type="submission" date="2022-07" db="EMBL/GenBank/DDBJ databases">
        <title>Genome analysis of Parmales, a sister group of diatoms, reveals the evolutionary specialization of diatoms from phago-mixotrophs to photoautotrophs.</title>
        <authorList>
            <person name="Ban H."/>
            <person name="Sato S."/>
            <person name="Yoshikawa S."/>
            <person name="Kazumasa Y."/>
            <person name="Nakamura Y."/>
            <person name="Ichinomiya M."/>
            <person name="Saitoh K."/>
            <person name="Sato N."/>
            <person name="Blanc-Mathieu R."/>
            <person name="Endo H."/>
            <person name="Kuwata A."/>
            <person name="Ogata H."/>
        </authorList>
    </citation>
    <scope>NUCLEOTIDE SEQUENCE</scope>
</reference>
<dbReference type="GO" id="GO:0008757">
    <property type="term" value="F:S-adenosylmethionine-dependent methyltransferase activity"/>
    <property type="evidence" value="ECO:0007669"/>
    <property type="project" value="InterPro"/>
</dbReference>
<evidence type="ECO:0000313" key="3">
    <source>
        <dbReference type="Proteomes" id="UP001165082"/>
    </source>
</evidence>
<dbReference type="PANTHER" id="PTHR42912:SF80">
    <property type="entry name" value="METHYLTRANSFERASE DOMAIN-CONTAINING PROTEIN"/>
    <property type="match status" value="1"/>
</dbReference>
<feature type="domain" description="Methyltransferase type 11" evidence="1">
    <location>
        <begin position="74"/>
        <end position="150"/>
    </location>
</feature>
<accession>A0A9W6Z394</accession>
<dbReference type="InterPro" id="IPR050508">
    <property type="entry name" value="Methyltransf_Superfamily"/>
</dbReference>
<dbReference type="OrthoDB" id="416496at2759"/>